<feature type="domain" description="DUF1653" evidence="1">
    <location>
        <begin position="10"/>
        <end position="71"/>
    </location>
</feature>
<dbReference type="RefSeq" id="WP_255855471.1">
    <property type="nucleotide sequence ID" value="NZ_CP073347.1"/>
</dbReference>
<gene>
    <name evidence="2" type="ORF">KDW95_06470</name>
</gene>
<reference evidence="2" key="1">
    <citation type="submission" date="2021-04" db="EMBL/GenBank/DDBJ databases">
        <title>Oceanospirillales bacteria with DddD are important DMSP degraders in coastal seawater.</title>
        <authorList>
            <person name="Liu J."/>
        </authorList>
    </citation>
    <scope>NUCLEOTIDE SEQUENCE</scope>
    <source>
        <strain evidence="2">D13-1</strain>
    </source>
</reference>
<keyword evidence="3" id="KW-1185">Reference proteome</keyword>
<evidence type="ECO:0000259" key="1">
    <source>
        <dbReference type="Pfam" id="PF07866"/>
    </source>
</evidence>
<evidence type="ECO:0000313" key="3">
    <source>
        <dbReference type="Proteomes" id="UP001058461"/>
    </source>
</evidence>
<proteinExistence type="predicted"/>
<dbReference type="Proteomes" id="UP001058461">
    <property type="component" value="Chromosome"/>
</dbReference>
<evidence type="ECO:0000313" key="2">
    <source>
        <dbReference type="EMBL" id="UTW13298.1"/>
    </source>
</evidence>
<dbReference type="EMBL" id="CP073347">
    <property type="protein sequence ID" value="UTW13298.1"/>
    <property type="molecule type" value="Genomic_DNA"/>
</dbReference>
<dbReference type="Gene3D" id="2.30.30.320">
    <property type="entry name" value="DUF1653-like domain"/>
    <property type="match status" value="1"/>
</dbReference>
<dbReference type="InterPro" id="IPR037135">
    <property type="entry name" value="DUF1653-like_dom_sf"/>
</dbReference>
<accession>A0ABY5HM13</accession>
<organism evidence="2 3">
    <name type="scientific">Marinobacterium rhizophilum</name>
    <dbReference type="NCBI Taxonomy" id="420402"/>
    <lineage>
        <taxon>Bacteria</taxon>
        <taxon>Pseudomonadati</taxon>
        <taxon>Pseudomonadota</taxon>
        <taxon>Gammaproteobacteria</taxon>
        <taxon>Oceanospirillales</taxon>
        <taxon>Oceanospirillaceae</taxon>
        <taxon>Marinobacterium</taxon>
    </lineage>
</organism>
<sequence length="76" mass="8657">MNESQQPQPGRYRHYKGSEYEVVGCARHSETEEWLVVYRPCYGEGGLWVRPLAMFVETVQGPAGEPVARFARIGEL</sequence>
<dbReference type="InterPro" id="IPR023387">
    <property type="entry name" value="DUF1653-like_dom"/>
</dbReference>
<protein>
    <submittedName>
        <fullName evidence="2">DUF1653 domain-containing protein</fullName>
    </submittedName>
</protein>
<name>A0ABY5HM13_9GAMM</name>
<dbReference type="Pfam" id="PF07866">
    <property type="entry name" value="DUF1653"/>
    <property type="match status" value="1"/>
</dbReference>